<evidence type="ECO:0000313" key="1">
    <source>
        <dbReference type="EMBL" id="CAK9065591.1"/>
    </source>
</evidence>
<protein>
    <submittedName>
        <fullName evidence="1">Uncharacterized protein</fullName>
    </submittedName>
</protein>
<organism evidence="1 2">
    <name type="scientific">Durusdinium trenchii</name>
    <dbReference type="NCBI Taxonomy" id="1381693"/>
    <lineage>
        <taxon>Eukaryota</taxon>
        <taxon>Sar</taxon>
        <taxon>Alveolata</taxon>
        <taxon>Dinophyceae</taxon>
        <taxon>Suessiales</taxon>
        <taxon>Symbiodiniaceae</taxon>
        <taxon>Durusdinium</taxon>
    </lineage>
</organism>
<evidence type="ECO:0000313" key="2">
    <source>
        <dbReference type="Proteomes" id="UP001642464"/>
    </source>
</evidence>
<name>A0ABP0NPA5_9DINO</name>
<feature type="non-terminal residue" evidence="1">
    <location>
        <position position="1"/>
    </location>
</feature>
<sequence length="602" mass="67483">ILDPDDCINAVRSELEKPTIKEWIGGSTRVSVQKLDATRAEERAKLFLAIKDGKDAGEPAMDPSMQGETIKVPITCLKFEAPADGLPVCEDWLTTFESMLLGGVDLAREQLDGTMACSIDSWECGPHSVDLVKGWTRASAVLVILIAASELDLTDPAAIEKLRPLFPVLDKCWTVPVHFTFNMDEALRSFRNIQLSFRGSERQAPNSLQLSLRFARVMEVRAEEERHLLDWTTDQRLSEVVAEFNATPGLGAKHRIEDDRYKAIFNLVSGTCEESRAVIRNHLDRHKWQQSAFNTDQFKSLRWLVGACPKSGQCPAELRRCLTVTERSQTLHFQLVVKTFGDATRCLRPSARARARLSPEKFEGLADFACVYAAIWDEARTMTSWNPEKDAAMEKAFFQKDYFADVTARLSTWKPQHLSIWCDLVEAPASPAKLSTPADLADIEEQAHAARFREIRAKLSQDVLTMSQLNAKEAELKRRKHVISVMHEKAQLDIGKELCETYMEKRSRIAMATRKDGPEACLDAIIRQAASDHQVDPRDVDVILFFDCTKLGVLTQSEINMAGDFTEKVLGKNPTRSVLVLIPPPLVGSESGGSLRQDIRTE</sequence>
<reference evidence="1 2" key="1">
    <citation type="submission" date="2024-02" db="EMBL/GenBank/DDBJ databases">
        <authorList>
            <person name="Chen Y."/>
            <person name="Shah S."/>
            <person name="Dougan E. K."/>
            <person name="Thang M."/>
            <person name="Chan C."/>
        </authorList>
    </citation>
    <scope>NUCLEOTIDE SEQUENCE [LARGE SCALE GENOMIC DNA]</scope>
</reference>
<proteinExistence type="predicted"/>
<dbReference type="Proteomes" id="UP001642464">
    <property type="component" value="Unassembled WGS sequence"/>
</dbReference>
<accession>A0ABP0NPA5</accession>
<gene>
    <name evidence="1" type="ORF">SCF082_LOCUS33537</name>
</gene>
<comment type="caution">
    <text evidence="1">The sequence shown here is derived from an EMBL/GenBank/DDBJ whole genome shotgun (WGS) entry which is preliminary data.</text>
</comment>
<keyword evidence="2" id="KW-1185">Reference proteome</keyword>
<dbReference type="EMBL" id="CAXAMM010029957">
    <property type="protein sequence ID" value="CAK9065591.1"/>
    <property type="molecule type" value="Genomic_DNA"/>
</dbReference>